<keyword evidence="5" id="KW-0539">Nucleus</keyword>
<feature type="region of interest" description="Disordered" evidence="7">
    <location>
        <begin position="30"/>
        <end position="53"/>
    </location>
</feature>
<keyword evidence="3" id="KW-0132">Cell division</keyword>
<dbReference type="GO" id="GO:0005635">
    <property type="term" value="C:nuclear envelope"/>
    <property type="evidence" value="ECO:0007669"/>
    <property type="project" value="TreeGrafter"/>
</dbReference>
<reference evidence="8" key="1">
    <citation type="journal article" date="2010" name="Science">
        <title>Plasticity of animal genome architecture unmasked by rapid evolution of a pelagic tunicate.</title>
        <authorList>
            <person name="Denoeud F."/>
            <person name="Henriet S."/>
            <person name="Mungpakdee S."/>
            <person name="Aury J.M."/>
            <person name="Da Silva C."/>
            <person name="Brinkmann H."/>
            <person name="Mikhaleva J."/>
            <person name="Olsen L.C."/>
            <person name="Jubin C."/>
            <person name="Canestro C."/>
            <person name="Bouquet J.M."/>
            <person name="Danks G."/>
            <person name="Poulain J."/>
            <person name="Campsteijn C."/>
            <person name="Adamski M."/>
            <person name="Cross I."/>
            <person name="Yadetie F."/>
            <person name="Muffato M."/>
            <person name="Louis A."/>
            <person name="Butcher S."/>
            <person name="Tsagkogeorga G."/>
            <person name="Konrad A."/>
            <person name="Singh S."/>
            <person name="Jensen M.F."/>
            <person name="Cong E.H."/>
            <person name="Eikeseth-Otteraa H."/>
            <person name="Noel B."/>
            <person name="Anthouard V."/>
            <person name="Porcel B.M."/>
            <person name="Kachouri-Lafond R."/>
            <person name="Nishino A."/>
            <person name="Ugolini M."/>
            <person name="Chourrout P."/>
            <person name="Nishida H."/>
            <person name="Aasland R."/>
            <person name="Huzurbazar S."/>
            <person name="Westhof E."/>
            <person name="Delsuc F."/>
            <person name="Lehrach H."/>
            <person name="Reinhardt R."/>
            <person name="Weissenbach J."/>
            <person name="Roy S.W."/>
            <person name="Artiguenave F."/>
            <person name="Postlethwait J.H."/>
            <person name="Manak J.R."/>
            <person name="Thompson E.M."/>
            <person name="Jaillon O."/>
            <person name="Du Pasquier L."/>
            <person name="Boudinot P."/>
            <person name="Liberles D.A."/>
            <person name="Volff J.N."/>
            <person name="Philippe H."/>
            <person name="Lenhard B."/>
            <person name="Roest Crollius H."/>
            <person name="Wincker P."/>
            <person name="Chourrout D."/>
        </authorList>
    </citation>
    <scope>NUCLEOTIDE SEQUENCE [LARGE SCALE GENOMIC DNA]</scope>
</reference>
<dbReference type="GO" id="GO:0072686">
    <property type="term" value="C:mitotic spindle"/>
    <property type="evidence" value="ECO:0007669"/>
    <property type="project" value="TreeGrafter"/>
</dbReference>
<dbReference type="GO" id="GO:0000776">
    <property type="term" value="C:kinetochore"/>
    <property type="evidence" value="ECO:0007669"/>
    <property type="project" value="TreeGrafter"/>
</dbReference>
<comment type="similarity">
    <text evidence="2">Belongs to the MAD1 family.</text>
</comment>
<dbReference type="Proteomes" id="UP000001307">
    <property type="component" value="Unassembled WGS sequence"/>
</dbReference>
<evidence type="ECO:0000256" key="3">
    <source>
        <dbReference type="ARBA" id="ARBA00022618"/>
    </source>
</evidence>
<evidence type="ECO:0000256" key="1">
    <source>
        <dbReference type="ARBA" id="ARBA00004123"/>
    </source>
</evidence>
<accession>E4X4F3</accession>
<evidence type="ECO:0000256" key="5">
    <source>
        <dbReference type="ARBA" id="ARBA00023242"/>
    </source>
</evidence>
<evidence type="ECO:0000313" key="8">
    <source>
        <dbReference type="EMBL" id="CBY23943.1"/>
    </source>
</evidence>
<name>E4X4F3_OIKDI</name>
<evidence type="ECO:0000313" key="9">
    <source>
        <dbReference type="Proteomes" id="UP000001307"/>
    </source>
</evidence>
<dbReference type="PANTHER" id="PTHR23168:SF0">
    <property type="entry name" value="MITOTIC SPINDLE ASSEMBLY CHECKPOINT PROTEIN MAD1"/>
    <property type="match status" value="1"/>
</dbReference>
<dbReference type="GO" id="GO:0007094">
    <property type="term" value="P:mitotic spindle assembly checkpoint signaling"/>
    <property type="evidence" value="ECO:0007669"/>
    <property type="project" value="InterPro"/>
</dbReference>
<comment type="subcellular location">
    <subcellularLocation>
        <location evidence="1">Nucleus</location>
    </subcellularLocation>
</comment>
<keyword evidence="4" id="KW-0498">Mitosis</keyword>
<dbReference type="Gene3D" id="3.30.457.60">
    <property type="match status" value="1"/>
</dbReference>
<evidence type="ECO:0000256" key="6">
    <source>
        <dbReference type="ARBA" id="ARBA00023306"/>
    </source>
</evidence>
<evidence type="ECO:0000256" key="2">
    <source>
        <dbReference type="ARBA" id="ARBA00008029"/>
    </source>
</evidence>
<dbReference type="AlphaFoldDB" id="E4X4F3"/>
<organism evidence="8">
    <name type="scientific">Oikopleura dioica</name>
    <name type="common">Tunicate</name>
    <dbReference type="NCBI Taxonomy" id="34765"/>
    <lineage>
        <taxon>Eukaryota</taxon>
        <taxon>Metazoa</taxon>
        <taxon>Chordata</taxon>
        <taxon>Tunicata</taxon>
        <taxon>Appendicularia</taxon>
        <taxon>Copelata</taxon>
        <taxon>Oikopleuridae</taxon>
        <taxon>Oikopleura</taxon>
    </lineage>
</organism>
<dbReference type="InParanoid" id="E4X4F3"/>
<evidence type="ECO:0000256" key="4">
    <source>
        <dbReference type="ARBA" id="ARBA00022776"/>
    </source>
</evidence>
<dbReference type="PANTHER" id="PTHR23168">
    <property type="entry name" value="MITOTIC SPINDLE ASSEMBLY CHECKPOINT PROTEIN MAD1 MITOTIC ARREST DEFICIENT-LIKE PROTEIN 1"/>
    <property type="match status" value="1"/>
</dbReference>
<protein>
    <submittedName>
        <fullName evidence="8">Uncharacterized protein</fullName>
    </submittedName>
</protein>
<dbReference type="InterPro" id="IPR008672">
    <property type="entry name" value="Mad1"/>
</dbReference>
<dbReference type="EMBL" id="FN653024">
    <property type="protein sequence ID" value="CBY23943.1"/>
    <property type="molecule type" value="Genomic_DNA"/>
</dbReference>
<gene>
    <name evidence="8" type="ORF">GSOID_T00001278001</name>
</gene>
<dbReference type="OrthoDB" id="331602at2759"/>
<keyword evidence="6" id="KW-0131">Cell cycle</keyword>
<evidence type="ECO:0000256" key="7">
    <source>
        <dbReference type="SAM" id="MobiDB-lite"/>
    </source>
</evidence>
<sequence length="183" mass="21007">MKNEELTSEIEKMRLLGAVQEHDNVLSYRMNPSFGRRKRAREENSSEEADNVEAPVDKELKKKLHESNKKIYELEKTNAKIISCVGEKINNFRDAVNEVLGFKVSTNDYNTFNFMSLYAQSSEDVIRFQRQTNEEGERVFEMDPNSKVFQRPGLASVLQECGNLPTIMSKTTIALSTEDTIML</sequence>
<proteinExistence type="inferred from homology"/>
<dbReference type="GO" id="GO:0051315">
    <property type="term" value="P:attachment of mitotic spindle microtubules to kinetochore"/>
    <property type="evidence" value="ECO:0007669"/>
    <property type="project" value="TreeGrafter"/>
</dbReference>
<dbReference type="GO" id="GO:0051301">
    <property type="term" value="P:cell division"/>
    <property type="evidence" value="ECO:0007669"/>
    <property type="project" value="UniProtKB-KW"/>
</dbReference>
<keyword evidence="9" id="KW-1185">Reference proteome</keyword>